<feature type="coiled-coil region" evidence="2">
    <location>
        <begin position="108"/>
        <end position="188"/>
    </location>
</feature>
<name>A0A5R9INN6_9GAMM</name>
<dbReference type="Pfam" id="PF04012">
    <property type="entry name" value="PspA_IM30"/>
    <property type="match status" value="1"/>
</dbReference>
<gene>
    <name evidence="3" type="primary">pspA</name>
    <name evidence="3" type="ORF">FE810_10325</name>
</gene>
<evidence type="ECO:0000313" key="3">
    <source>
        <dbReference type="EMBL" id="TLU64846.1"/>
    </source>
</evidence>
<dbReference type="GO" id="GO:0009271">
    <property type="term" value="P:phage shock"/>
    <property type="evidence" value="ECO:0007669"/>
    <property type="project" value="TreeGrafter"/>
</dbReference>
<comment type="similarity">
    <text evidence="1">Belongs to the PspA/Vipp/IM30 family.</text>
</comment>
<dbReference type="PANTHER" id="PTHR31088:SF6">
    <property type="entry name" value="PHAGE SHOCK PROTEIN A"/>
    <property type="match status" value="1"/>
</dbReference>
<keyword evidence="2" id="KW-0175">Coiled coil</keyword>
<dbReference type="InterPro" id="IPR007157">
    <property type="entry name" value="PspA_VIPP1"/>
</dbReference>
<reference evidence="3 4" key="1">
    <citation type="submission" date="2019-05" db="EMBL/GenBank/DDBJ databases">
        <title>Genome sequences of Thalassotalea litorea 1K03283.</title>
        <authorList>
            <person name="Zhang D."/>
        </authorList>
    </citation>
    <scope>NUCLEOTIDE SEQUENCE [LARGE SCALE GENOMIC DNA]</scope>
    <source>
        <strain evidence="3 4">MCCC 1K03283</strain>
    </source>
</reference>
<proteinExistence type="inferred from homology"/>
<dbReference type="NCBIfam" id="TIGR02977">
    <property type="entry name" value="phageshock_pspA"/>
    <property type="match status" value="1"/>
</dbReference>
<comment type="caution">
    <text evidence="3">The sequence shown here is derived from an EMBL/GenBank/DDBJ whole genome shotgun (WGS) entry which is preliminary data.</text>
</comment>
<dbReference type="PANTHER" id="PTHR31088">
    <property type="entry name" value="MEMBRANE-ASSOCIATED PROTEIN VIPP1, CHLOROPLASTIC"/>
    <property type="match status" value="1"/>
</dbReference>
<keyword evidence="4" id="KW-1185">Reference proteome</keyword>
<evidence type="ECO:0000256" key="2">
    <source>
        <dbReference type="SAM" id="Coils"/>
    </source>
</evidence>
<sequence length="232" mass="26007">MGVFSRFTDIINSNINSLLDKAEDPEKMVRLIIQEMEDTLVEVRSSSAKTLADKKELTRQLAKMAADAQQWQQKAELALNKGREDLARAALIERKKCEEAKTSLSDELGHFDDHIVKLQDEISQLQEKLADAKARQKAIVMRGKTASSRLKVKSKLDSGKVDDALTRFDRYERKIDDLEAQVDSYDLGSKSLADEIADLEQDESVDSELEALKAKLSPKKKPAAKKASTTKK</sequence>
<dbReference type="EMBL" id="VCBC01000009">
    <property type="protein sequence ID" value="TLU64846.1"/>
    <property type="molecule type" value="Genomic_DNA"/>
</dbReference>
<protein>
    <submittedName>
        <fullName evidence="3">Phage shock protein PspA</fullName>
    </submittedName>
</protein>
<evidence type="ECO:0000313" key="4">
    <source>
        <dbReference type="Proteomes" id="UP000307790"/>
    </source>
</evidence>
<dbReference type="RefSeq" id="WP_138319982.1">
    <property type="nucleotide sequence ID" value="NZ_VCBC01000009.1"/>
</dbReference>
<dbReference type="Proteomes" id="UP000307790">
    <property type="component" value="Unassembled WGS sequence"/>
</dbReference>
<dbReference type="AlphaFoldDB" id="A0A5R9INN6"/>
<evidence type="ECO:0000256" key="1">
    <source>
        <dbReference type="ARBA" id="ARBA00043985"/>
    </source>
</evidence>
<organism evidence="3 4">
    <name type="scientific">Thalassotalea litorea</name>
    <dbReference type="NCBI Taxonomy" id="2020715"/>
    <lineage>
        <taxon>Bacteria</taxon>
        <taxon>Pseudomonadati</taxon>
        <taxon>Pseudomonadota</taxon>
        <taxon>Gammaproteobacteria</taxon>
        <taxon>Alteromonadales</taxon>
        <taxon>Colwelliaceae</taxon>
        <taxon>Thalassotalea</taxon>
    </lineage>
</organism>
<feature type="coiled-coil region" evidence="2">
    <location>
        <begin position="54"/>
        <end position="81"/>
    </location>
</feature>
<dbReference type="InterPro" id="IPR014319">
    <property type="entry name" value="Phageshock_PspA"/>
</dbReference>
<dbReference type="GO" id="GO:0005829">
    <property type="term" value="C:cytosol"/>
    <property type="evidence" value="ECO:0007669"/>
    <property type="project" value="TreeGrafter"/>
</dbReference>
<dbReference type="OrthoDB" id="9779630at2"/>
<accession>A0A5R9INN6</accession>